<dbReference type="InterPro" id="IPR054539">
    <property type="entry name" value="Beta-prop_PDH"/>
</dbReference>
<dbReference type="InterPro" id="IPR011042">
    <property type="entry name" value="6-blade_b-propeller_TolB-like"/>
</dbReference>
<proteinExistence type="predicted"/>
<protein>
    <submittedName>
        <fullName evidence="3">L-sorbosone dehydrogenase, putative</fullName>
    </submittedName>
</protein>
<reference evidence="3 4" key="2">
    <citation type="journal article" date="2011" name="J. Bacteriol.">
        <title>Genomes of three methylotrophs from a single niche uncover genetic and metabolic divergence of Methylophilaceae.</title>
        <authorList>
            <person name="Lapidus A."/>
            <person name="Clum A."/>
            <person name="Labutti K."/>
            <person name="Kaluzhnaya M.G."/>
            <person name="Lim S."/>
            <person name="Beck D.A."/>
            <person name="Glavina Del Rio T."/>
            <person name="Nolan M."/>
            <person name="Mavromatis K."/>
            <person name="Huntemann M."/>
            <person name="Lucas S."/>
            <person name="Lidstrom M.E."/>
            <person name="Ivanova N."/>
            <person name="Chistoserdova L."/>
        </authorList>
    </citation>
    <scope>NUCLEOTIDE SEQUENCE [LARGE SCALE GENOMIC DNA]</scope>
    <source>
        <strain evidence="3 4">SIP3-4</strain>
    </source>
</reference>
<dbReference type="HOGENOM" id="CLU_024435_3_1_4"/>
<feature type="signal peptide" evidence="1">
    <location>
        <begin position="1"/>
        <end position="26"/>
    </location>
</feature>
<name>C6XC74_METGS</name>
<dbReference type="Proteomes" id="UP000002743">
    <property type="component" value="Chromosome"/>
</dbReference>
<dbReference type="AlphaFoldDB" id="C6XC74"/>
<gene>
    <name evidence="3" type="ordered locus">Msip34_0901</name>
</gene>
<dbReference type="SUPFAM" id="SSF50952">
    <property type="entry name" value="Soluble quinoprotein glucose dehydrogenase"/>
    <property type="match status" value="1"/>
</dbReference>
<dbReference type="PANTHER" id="PTHR33546:SF1">
    <property type="entry name" value="LARGE, MULTIFUNCTIONAL SECRETED PROTEIN"/>
    <property type="match status" value="1"/>
</dbReference>
<organism evidence="3 4">
    <name type="scientific">Methylovorus glucosotrophus (strain SIP3-4)</name>
    <dbReference type="NCBI Taxonomy" id="582744"/>
    <lineage>
        <taxon>Bacteria</taxon>
        <taxon>Pseudomonadati</taxon>
        <taxon>Pseudomonadota</taxon>
        <taxon>Betaproteobacteria</taxon>
        <taxon>Nitrosomonadales</taxon>
        <taxon>Methylophilaceae</taxon>
        <taxon>Methylovorus</taxon>
    </lineage>
</organism>
<dbReference type="STRING" id="582744.Msip34_0901"/>
<keyword evidence="4" id="KW-1185">Reference proteome</keyword>
<dbReference type="RefSeq" id="WP_015829699.1">
    <property type="nucleotide sequence ID" value="NC_012969.1"/>
</dbReference>
<evidence type="ECO:0000313" key="3">
    <source>
        <dbReference type="EMBL" id="ACT50149.1"/>
    </source>
</evidence>
<evidence type="ECO:0000259" key="2">
    <source>
        <dbReference type="Pfam" id="PF22807"/>
    </source>
</evidence>
<dbReference type="EMBL" id="CP001674">
    <property type="protein sequence ID" value="ACT50149.1"/>
    <property type="molecule type" value="Genomic_DNA"/>
</dbReference>
<dbReference type="eggNOG" id="COG2133">
    <property type="taxonomic scope" value="Bacteria"/>
</dbReference>
<evidence type="ECO:0000256" key="1">
    <source>
        <dbReference type="SAM" id="SignalP"/>
    </source>
</evidence>
<dbReference type="OrthoDB" id="9770043at2"/>
<dbReference type="PANTHER" id="PTHR33546">
    <property type="entry name" value="LARGE, MULTIFUNCTIONAL SECRETED PROTEIN-RELATED"/>
    <property type="match status" value="1"/>
</dbReference>
<sequence length="409" mass="43974" precursor="true">MPKPSIRRPFGGFCMMLAGIMTVASASSHADQAVEAPIPADVASAVRLPAGFSLNVFARVNPGEGYFSGPRMMAFGPDGNLYLTTGMGGQVLMLPDRDKDGKADETVVVADKLNAPNGIVFVDKQLLVANQDGVVRLEQQGGKWPASKAQPIISGLATGGHTLKTIRQGPDGYLYLNVGSSCNVCVEQDPSRAAILRYTVDGKPAGALVTLGRHAQSAVWASGLRNSQGFAWNPQTQAMFATNNGADMRSETRGGRVNDDIPPEHLNQIESGKNYGWPHCWGQRVPDPNFEGPSGFCDAMQPPAITFDAHSTPLGITFLNQSGFPKDYQQDAIVALHGSWNRVNPSGYKLVRVKFKQNQPVEVTDFATGWLQGNAAWGRPVDTLIGPDGALYVSDDRSGLVYRIRYQGK</sequence>
<feature type="domain" description="Pyrroloquinoline quinone-dependent pyranose dehydrogenase beta-propeller" evidence="2">
    <location>
        <begin position="67"/>
        <end position="405"/>
    </location>
</feature>
<dbReference type="KEGG" id="mei:Msip34_0901"/>
<dbReference type="Pfam" id="PF22807">
    <property type="entry name" value="TrAA12"/>
    <property type="match status" value="1"/>
</dbReference>
<accession>C6XC74</accession>
<evidence type="ECO:0000313" key="4">
    <source>
        <dbReference type="Proteomes" id="UP000002743"/>
    </source>
</evidence>
<keyword evidence="1" id="KW-0732">Signal</keyword>
<feature type="chain" id="PRO_5002973800" evidence="1">
    <location>
        <begin position="27"/>
        <end position="409"/>
    </location>
</feature>
<reference evidence="4" key="1">
    <citation type="submission" date="2009-07" db="EMBL/GenBank/DDBJ databases">
        <title>Complete sequence of chromosome of Methylovorus sp. SIP3-4.</title>
        <authorList>
            <person name="Lucas S."/>
            <person name="Copeland A."/>
            <person name="Lapidus A."/>
            <person name="Glavina del Rio T."/>
            <person name="Tice H."/>
            <person name="Bruce D."/>
            <person name="Goodwin L."/>
            <person name="Pitluck S."/>
            <person name="Clum A."/>
            <person name="Larimer F."/>
            <person name="Land M."/>
            <person name="Hauser L."/>
            <person name="Kyrpides N."/>
            <person name="Mikhailova N."/>
            <person name="Kayluzhnaya M."/>
            <person name="Chistoserdova L."/>
        </authorList>
    </citation>
    <scope>NUCLEOTIDE SEQUENCE [LARGE SCALE GENOMIC DNA]</scope>
    <source>
        <strain evidence="4">SIP3-4</strain>
    </source>
</reference>
<dbReference type="Gene3D" id="2.120.10.30">
    <property type="entry name" value="TolB, C-terminal domain"/>
    <property type="match status" value="1"/>
</dbReference>
<dbReference type="InterPro" id="IPR011041">
    <property type="entry name" value="Quinoprot_gluc/sorb_DH_b-prop"/>
</dbReference>